<evidence type="ECO:0000313" key="6">
    <source>
        <dbReference type="Proteomes" id="UP000319627"/>
    </source>
</evidence>
<dbReference type="EMBL" id="VLKG01000006">
    <property type="protein sequence ID" value="TWH65039.1"/>
    <property type="molecule type" value="Genomic_DNA"/>
</dbReference>
<evidence type="ECO:0000256" key="3">
    <source>
        <dbReference type="PROSITE-ProRule" id="PRU00169"/>
    </source>
</evidence>
<feature type="domain" description="Response regulatory" evidence="4">
    <location>
        <begin position="5"/>
        <end position="120"/>
    </location>
</feature>
<dbReference type="InterPro" id="IPR011006">
    <property type="entry name" value="CheY-like_superfamily"/>
</dbReference>
<dbReference type="PANTHER" id="PTHR44591:SF24">
    <property type="entry name" value="PROTEIN-GLUTAMATE METHYLESTERASE_PROTEIN-GLUTAMINE GLUTAMINASE 1"/>
    <property type="match status" value="1"/>
</dbReference>
<dbReference type="AlphaFoldDB" id="A0A562I1X0"/>
<dbReference type="RefSeq" id="WP_144571682.1">
    <property type="nucleotide sequence ID" value="NZ_VLKG01000006.1"/>
</dbReference>
<accession>A0A562I1X0</accession>
<dbReference type="Pfam" id="PF00072">
    <property type="entry name" value="Response_reg"/>
    <property type="match status" value="1"/>
</dbReference>
<keyword evidence="2 3" id="KW-0597">Phosphoprotein</keyword>
<dbReference type="InterPro" id="IPR050595">
    <property type="entry name" value="Bact_response_regulator"/>
</dbReference>
<comment type="caution">
    <text evidence="5">The sequence shown here is derived from an EMBL/GenBank/DDBJ whole genome shotgun (WGS) entry which is preliminary data.</text>
</comment>
<evidence type="ECO:0000256" key="2">
    <source>
        <dbReference type="ARBA" id="ARBA00022553"/>
    </source>
</evidence>
<sequence length="332" mass="36631">MLNVSVLICDDSNMARKQLVRALPADWPVTLSQAENGQLGLDLIRQQSIQVVFLDLTMPVLDGYGVLAALQREQLHTKVIVISADVQEEAVKRVLELGALAFLEKPVDPELLLSTLKRLSLYPVDTCAPQAAQPEVEFQVSFREAFSEIVNVAMGLAAAKLAQVLGVFVRLPVPNVNILEVGELQMALLDAHNDQHLTAICQGYIGGGISGEALLIFYDSEVADVAKLMRWHSDQEVSSVEMLLDLSGLLIGACLSSLASQLDIDFSQGHPQVLGQHVPIDQMLHVNQKRWRKMLAVEISYGIEGHHIRFDLLLLFTEDSIPLLQKRLAYLD</sequence>
<reference evidence="5 6" key="1">
    <citation type="submission" date="2019-07" db="EMBL/GenBank/DDBJ databases">
        <title>Genomic Encyclopedia of Type Strains, Phase I: the one thousand microbial genomes (KMG-I) project.</title>
        <authorList>
            <person name="Kyrpides N."/>
        </authorList>
    </citation>
    <scope>NUCLEOTIDE SEQUENCE [LARGE SCALE GENOMIC DNA]</scope>
    <source>
        <strain evidence="5 6">DSM 375</strain>
    </source>
</reference>
<dbReference type="Gene3D" id="3.40.1550.10">
    <property type="entry name" value="CheC-like"/>
    <property type="match status" value="1"/>
</dbReference>
<dbReference type="SUPFAM" id="SSF103039">
    <property type="entry name" value="CheC-like"/>
    <property type="match status" value="1"/>
</dbReference>
<gene>
    <name evidence="5" type="ORF">LX59_01981</name>
</gene>
<keyword evidence="6" id="KW-1185">Reference proteome</keyword>
<dbReference type="Gene3D" id="3.40.50.2300">
    <property type="match status" value="1"/>
</dbReference>
<evidence type="ECO:0000259" key="4">
    <source>
        <dbReference type="PROSITE" id="PS50110"/>
    </source>
</evidence>
<evidence type="ECO:0000313" key="5">
    <source>
        <dbReference type="EMBL" id="TWH65039.1"/>
    </source>
</evidence>
<dbReference type="SUPFAM" id="SSF52172">
    <property type="entry name" value="CheY-like"/>
    <property type="match status" value="1"/>
</dbReference>
<protein>
    <submittedName>
        <fullName evidence="5">YesN/AraC family two-component response regulator</fullName>
    </submittedName>
</protein>
<dbReference type="InterPro" id="IPR001789">
    <property type="entry name" value="Sig_transdc_resp-reg_receiver"/>
</dbReference>
<organism evidence="5 6">
    <name type="scientific">Azomonas agilis</name>
    <dbReference type="NCBI Taxonomy" id="116849"/>
    <lineage>
        <taxon>Bacteria</taxon>
        <taxon>Pseudomonadati</taxon>
        <taxon>Pseudomonadota</taxon>
        <taxon>Gammaproteobacteria</taxon>
        <taxon>Pseudomonadales</taxon>
        <taxon>Pseudomonadaceae</taxon>
        <taxon>Azomonas</taxon>
    </lineage>
</organism>
<evidence type="ECO:0000256" key="1">
    <source>
        <dbReference type="ARBA" id="ARBA00022500"/>
    </source>
</evidence>
<dbReference type="GO" id="GO:0006935">
    <property type="term" value="P:chemotaxis"/>
    <property type="evidence" value="ECO:0007669"/>
    <property type="project" value="UniProtKB-KW"/>
</dbReference>
<feature type="modified residue" description="4-aspartylphosphate" evidence="3">
    <location>
        <position position="55"/>
    </location>
</feature>
<dbReference type="PROSITE" id="PS50110">
    <property type="entry name" value="RESPONSE_REGULATORY"/>
    <property type="match status" value="1"/>
</dbReference>
<proteinExistence type="predicted"/>
<dbReference type="SMART" id="SM00448">
    <property type="entry name" value="REC"/>
    <property type="match status" value="1"/>
</dbReference>
<name>A0A562I1X0_9GAMM</name>
<keyword evidence="1" id="KW-0145">Chemotaxis</keyword>
<dbReference type="CDD" id="cd17910">
    <property type="entry name" value="CheC_ClassII"/>
    <property type="match status" value="1"/>
</dbReference>
<dbReference type="OrthoDB" id="281471at2"/>
<dbReference type="Proteomes" id="UP000319627">
    <property type="component" value="Unassembled WGS sequence"/>
</dbReference>
<dbReference type="InterPro" id="IPR028976">
    <property type="entry name" value="CheC-like_sf"/>
</dbReference>
<dbReference type="CDD" id="cd17593">
    <property type="entry name" value="REC_CheC-like"/>
    <property type="match status" value="1"/>
</dbReference>
<dbReference type="PANTHER" id="PTHR44591">
    <property type="entry name" value="STRESS RESPONSE REGULATOR PROTEIN 1"/>
    <property type="match status" value="1"/>
</dbReference>
<dbReference type="GO" id="GO:0000160">
    <property type="term" value="P:phosphorelay signal transduction system"/>
    <property type="evidence" value="ECO:0007669"/>
    <property type="project" value="InterPro"/>
</dbReference>